<dbReference type="RefSeq" id="WP_188666035.1">
    <property type="nucleotide sequence ID" value="NZ_BMHV01000020.1"/>
</dbReference>
<protein>
    <submittedName>
        <fullName evidence="2">Transcriptional regulator</fullName>
    </submittedName>
</protein>
<name>A0A917C665_9PROT</name>
<comment type="caution">
    <text evidence="2">The sequence shown here is derived from an EMBL/GenBank/DDBJ whole genome shotgun (WGS) entry which is preliminary data.</text>
</comment>
<dbReference type="EMBL" id="BMHV01000020">
    <property type="protein sequence ID" value="GGF70947.1"/>
    <property type="molecule type" value="Genomic_DNA"/>
</dbReference>
<dbReference type="CDD" id="cd00093">
    <property type="entry name" value="HTH_XRE"/>
    <property type="match status" value="1"/>
</dbReference>
<feature type="domain" description="HTH cro/C1-type" evidence="1">
    <location>
        <begin position="7"/>
        <end position="39"/>
    </location>
</feature>
<reference evidence="2" key="1">
    <citation type="journal article" date="2014" name="Int. J. Syst. Evol. Microbiol.">
        <title>Complete genome sequence of Corynebacterium casei LMG S-19264T (=DSM 44701T), isolated from a smear-ripened cheese.</title>
        <authorList>
            <consortium name="US DOE Joint Genome Institute (JGI-PGF)"/>
            <person name="Walter F."/>
            <person name="Albersmeier A."/>
            <person name="Kalinowski J."/>
            <person name="Ruckert C."/>
        </authorList>
    </citation>
    <scope>NUCLEOTIDE SEQUENCE</scope>
    <source>
        <strain evidence="2">CGMCC 1.15254</strain>
    </source>
</reference>
<dbReference type="Gene3D" id="1.10.260.40">
    <property type="entry name" value="lambda repressor-like DNA-binding domains"/>
    <property type="match status" value="1"/>
</dbReference>
<evidence type="ECO:0000313" key="2">
    <source>
        <dbReference type="EMBL" id="GGF70947.1"/>
    </source>
</evidence>
<dbReference type="Proteomes" id="UP000632498">
    <property type="component" value="Unassembled WGS sequence"/>
</dbReference>
<dbReference type="InterPro" id="IPR001387">
    <property type="entry name" value="Cro/C1-type_HTH"/>
</dbReference>
<accession>A0A917C665</accession>
<sequence>MINGDQIRMARAALKIGVRDLAEMAGVNPGTISRFETGKGGMQANTLDIVQKALQGAGIVFIEDGEVSSDGGPGIRMKGK</sequence>
<evidence type="ECO:0000313" key="3">
    <source>
        <dbReference type="Proteomes" id="UP000632498"/>
    </source>
</evidence>
<organism evidence="2 3">
    <name type="scientific">Terasakiella brassicae</name>
    <dbReference type="NCBI Taxonomy" id="1634917"/>
    <lineage>
        <taxon>Bacteria</taxon>
        <taxon>Pseudomonadati</taxon>
        <taxon>Pseudomonadota</taxon>
        <taxon>Alphaproteobacteria</taxon>
        <taxon>Rhodospirillales</taxon>
        <taxon>Terasakiellaceae</taxon>
        <taxon>Terasakiella</taxon>
    </lineage>
</organism>
<dbReference type="AlphaFoldDB" id="A0A917C665"/>
<proteinExistence type="predicted"/>
<dbReference type="InterPro" id="IPR010982">
    <property type="entry name" value="Lambda_DNA-bd_dom_sf"/>
</dbReference>
<dbReference type="SUPFAM" id="SSF47413">
    <property type="entry name" value="lambda repressor-like DNA-binding domains"/>
    <property type="match status" value="1"/>
</dbReference>
<dbReference type="PROSITE" id="PS50943">
    <property type="entry name" value="HTH_CROC1"/>
    <property type="match status" value="1"/>
</dbReference>
<dbReference type="SMART" id="SM00530">
    <property type="entry name" value="HTH_XRE"/>
    <property type="match status" value="1"/>
</dbReference>
<dbReference type="GO" id="GO:0003677">
    <property type="term" value="F:DNA binding"/>
    <property type="evidence" value="ECO:0007669"/>
    <property type="project" value="InterPro"/>
</dbReference>
<dbReference type="Pfam" id="PF01381">
    <property type="entry name" value="HTH_3"/>
    <property type="match status" value="1"/>
</dbReference>
<gene>
    <name evidence="2" type="ORF">GCM10011332_26170</name>
</gene>
<evidence type="ECO:0000259" key="1">
    <source>
        <dbReference type="PROSITE" id="PS50943"/>
    </source>
</evidence>
<reference evidence="2" key="2">
    <citation type="submission" date="2020-09" db="EMBL/GenBank/DDBJ databases">
        <authorList>
            <person name="Sun Q."/>
            <person name="Zhou Y."/>
        </authorList>
    </citation>
    <scope>NUCLEOTIDE SEQUENCE</scope>
    <source>
        <strain evidence="2">CGMCC 1.15254</strain>
    </source>
</reference>
<keyword evidence="3" id="KW-1185">Reference proteome</keyword>